<dbReference type="RefSeq" id="WP_213792748.1">
    <property type="nucleotide sequence ID" value="NZ_JAAMFJ010000001.1"/>
</dbReference>
<name>A0ABS5QSM7_9LACO</name>
<keyword evidence="3" id="KW-0131">Cell cycle</keyword>
<dbReference type="Proteomes" id="UP000735205">
    <property type="component" value="Unassembled WGS sequence"/>
</dbReference>
<evidence type="ECO:0000313" key="3">
    <source>
        <dbReference type="EMBL" id="MBS9336203.1"/>
    </source>
</evidence>
<sequence>MAANQAVAQHFAEEEGPFIAQALDWIETAANDYRLVLTDFLNPRERHILTILIGDRTDIKVSENGGFDRSEKARVVLAPEFMVIEDSDFDLAILELSFAKKFVTLRHKDLLGAFLAAGVDRATFGDMVVDEAAGKAQVAVQKRYIPFIRQEIDQIGKVAANWQEVLQSEALVKEEEGEEVFLLLPSLRLDAAVATAFGLSRSQVKDMVEGGLVAVNWSKETDGTRSIRLKDVISVRKQGRISLQSLAGHSKRDKIKAVFQIIRR</sequence>
<reference evidence="3 4" key="1">
    <citation type="submission" date="2020-02" db="EMBL/GenBank/DDBJ databases">
        <title>Fructobacillus sp. isolated from paper mulberry of Taiwan.</title>
        <authorList>
            <person name="Lin S.-T."/>
        </authorList>
    </citation>
    <scope>NUCLEOTIDE SEQUENCE [LARGE SCALE GENOMIC DNA]</scope>
    <source>
        <strain evidence="3 4">M1-21</strain>
    </source>
</reference>
<dbReference type="InterPro" id="IPR012677">
    <property type="entry name" value="Nucleotide-bd_a/b_plait_sf"/>
</dbReference>
<feature type="domain" description="RNA-binding S4" evidence="2">
    <location>
        <begin position="187"/>
        <end position="247"/>
    </location>
</feature>
<comment type="caution">
    <text evidence="3">The sequence shown here is derived from an EMBL/GenBank/DDBJ whole genome shotgun (WGS) entry which is preliminary data.</text>
</comment>
<accession>A0ABS5QSM7</accession>
<keyword evidence="1" id="KW-0694">RNA-binding</keyword>
<dbReference type="InterPro" id="IPR048443">
    <property type="entry name" value="RqcP2_N"/>
</dbReference>
<protein>
    <submittedName>
        <fullName evidence="3">Cell division protein</fullName>
    </submittedName>
</protein>
<evidence type="ECO:0000256" key="1">
    <source>
        <dbReference type="PROSITE-ProRule" id="PRU00182"/>
    </source>
</evidence>
<dbReference type="Gene3D" id="3.10.290.10">
    <property type="entry name" value="RNA-binding S4 domain"/>
    <property type="match status" value="1"/>
</dbReference>
<dbReference type="InterPro" id="IPR036986">
    <property type="entry name" value="S4_RNA-bd_sf"/>
</dbReference>
<dbReference type="SMART" id="SM00363">
    <property type="entry name" value="S4"/>
    <property type="match status" value="1"/>
</dbReference>
<keyword evidence="3" id="KW-0132">Cell division</keyword>
<dbReference type="EMBL" id="JAAMFJ010000001">
    <property type="protein sequence ID" value="MBS9336203.1"/>
    <property type="molecule type" value="Genomic_DNA"/>
</dbReference>
<dbReference type="PROSITE" id="PS50889">
    <property type="entry name" value="S4"/>
    <property type="match status" value="1"/>
</dbReference>
<dbReference type="SUPFAM" id="SSF55174">
    <property type="entry name" value="Alpha-L RNA-binding motif"/>
    <property type="match status" value="1"/>
</dbReference>
<evidence type="ECO:0000313" key="4">
    <source>
        <dbReference type="Proteomes" id="UP000735205"/>
    </source>
</evidence>
<evidence type="ECO:0000259" key="2">
    <source>
        <dbReference type="SMART" id="SM00363"/>
    </source>
</evidence>
<organism evidence="3 4">
    <name type="scientific">Fructobacillus papyrifericola</name>
    <dbReference type="NCBI Taxonomy" id="2713172"/>
    <lineage>
        <taxon>Bacteria</taxon>
        <taxon>Bacillati</taxon>
        <taxon>Bacillota</taxon>
        <taxon>Bacilli</taxon>
        <taxon>Lactobacillales</taxon>
        <taxon>Lactobacillaceae</taxon>
        <taxon>Fructobacillus</taxon>
    </lineage>
</organism>
<proteinExistence type="predicted"/>
<dbReference type="Pfam" id="PF21278">
    <property type="entry name" value="YlmH_1st"/>
    <property type="match status" value="1"/>
</dbReference>
<dbReference type="InterPro" id="IPR040591">
    <property type="entry name" value="RqcP2_RBD"/>
</dbReference>
<dbReference type="Pfam" id="PF17774">
    <property type="entry name" value="YlmH_RBD"/>
    <property type="match status" value="1"/>
</dbReference>
<dbReference type="Gene3D" id="3.30.70.330">
    <property type="match status" value="1"/>
</dbReference>
<dbReference type="CDD" id="cd00165">
    <property type="entry name" value="S4"/>
    <property type="match status" value="1"/>
</dbReference>
<dbReference type="Gene3D" id="3.30.1370.160">
    <property type="match status" value="1"/>
</dbReference>
<dbReference type="InterPro" id="IPR002942">
    <property type="entry name" value="S4_RNA-bd"/>
</dbReference>
<keyword evidence="4" id="KW-1185">Reference proteome</keyword>
<dbReference type="GO" id="GO:0051301">
    <property type="term" value="P:cell division"/>
    <property type="evidence" value="ECO:0007669"/>
    <property type="project" value="UniProtKB-KW"/>
</dbReference>
<dbReference type="Pfam" id="PF01479">
    <property type="entry name" value="S4"/>
    <property type="match status" value="1"/>
</dbReference>
<gene>
    <name evidence="3" type="ORF">G6R28_03025</name>
</gene>